<dbReference type="InterPro" id="IPR006680">
    <property type="entry name" value="Amidohydro-rel"/>
</dbReference>
<evidence type="ECO:0000313" key="2">
    <source>
        <dbReference type="EMBL" id="UNM97346.1"/>
    </source>
</evidence>
<accession>A0ABY3X393</accession>
<keyword evidence="3" id="KW-1185">Reference proteome</keyword>
<protein>
    <submittedName>
        <fullName evidence="2">Amidohydrolase</fullName>
    </submittedName>
</protein>
<dbReference type="Pfam" id="PF04909">
    <property type="entry name" value="Amidohydro_2"/>
    <property type="match status" value="1"/>
</dbReference>
<evidence type="ECO:0000259" key="1">
    <source>
        <dbReference type="Pfam" id="PF04909"/>
    </source>
</evidence>
<dbReference type="InterPro" id="IPR032466">
    <property type="entry name" value="Metal_Hydrolase"/>
</dbReference>
<dbReference type="Gene3D" id="3.20.20.140">
    <property type="entry name" value="Metal-dependent hydrolases"/>
    <property type="match status" value="1"/>
</dbReference>
<sequence>MKLQPKLVVILSLVVLRFFVKLKPLFQSLPMVILMMTSLSIASERSYIDSHVHLVDFFQDSEGIPALIDNMDQGNISHSVIMGIPVAKQWHEDEPQKPRYYAGDDAPVYWYSATDFLVYDAVTQASPKNQARLIPFITGFNPNDKHAAKYIRQLLERHPDFWQGIGEVFTRHDDLTALMMDVPPRVNNEAMMKVYQVAQEYQLPVVLHSNITSKRERLPIYEEELTDALSEYPKVNFIWAHAGTSQAIHRQQGYLTFLHTLVSELLADYPNLYIDLSWTMLDEYLLLKNGEPNPKWVDLVTQYPNRFVLGSDVVGKFDSQPRIIQDFNKFLQALPAPVAKKVASDNILALLPNYSKKAEIQ</sequence>
<evidence type="ECO:0000313" key="3">
    <source>
        <dbReference type="Proteomes" id="UP000829542"/>
    </source>
</evidence>
<proteinExistence type="predicted"/>
<dbReference type="EMBL" id="CP093379">
    <property type="protein sequence ID" value="UNM97346.1"/>
    <property type="molecule type" value="Genomic_DNA"/>
</dbReference>
<dbReference type="Proteomes" id="UP000829542">
    <property type="component" value="Chromosome"/>
</dbReference>
<name>A0ABY3X393_9GAMM</name>
<reference evidence="2 3" key="1">
    <citation type="submission" date="2022-03" db="EMBL/GenBank/DDBJ databases">
        <title>Ignatzschineria rhizosphaerae HR5S32.</title>
        <authorList>
            <person name="Sun J.Q."/>
            <person name="Feng J.Y."/>
        </authorList>
    </citation>
    <scope>NUCLEOTIDE SEQUENCE [LARGE SCALE GENOMIC DNA]</scope>
    <source>
        <strain evidence="2 3">HR5S32</strain>
    </source>
</reference>
<organism evidence="2 3">
    <name type="scientific">Ignatzschineria rhizosphaerae</name>
    <dbReference type="NCBI Taxonomy" id="2923279"/>
    <lineage>
        <taxon>Bacteria</taxon>
        <taxon>Pseudomonadati</taxon>
        <taxon>Pseudomonadota</taxon>
        <taxon>Gammaproteobacteria</taxon>
        <taxon>Cardiobacteriales</taxon>
        <taxon>Ignatzschineriaceae</taxon>
        <taxon>Ignatzschineria</taxon>
    </lineage>
</organism>
<dbReference type="SUPFAM" id="SSF51556">
    <property type="entry name" value="Metallo-dependent hydrolases"/>
    <property type="match status" value="1"/>
</dbReference>
<gene>
    <name evidence="2" type="ORF">MMG00_05735</name>
</gene>
<dbReference type="RefSeq" id="WP_242152684.1">
    <property type="nucleotide sequence ID" value="NZ_CP093379.1"/>
</dbReference>
<feature type="domain" description="Amidohydrolase-related" evidence="1">
    <location>
        <begin position="48"/>
        <end position="351"/>
    </location>
</feature>